<gene>
    <name evidence="3" type="ORF">GCM10007423_21880</name>
</gene>
<evidence type="ECO:0000256" key="1">
    <source>
        <dbReference type="SAM" id="SignalP"/>
    </source>
</evidence>
<comment type="caution">
    <text evidence="3">The sequence shown here is derived from an EMBL/GenBank/DDBJ whole genome shotgun (WGS) entry which is preliminary data.</text>
</comment>
<sequence>MNKLLTTILLLCTLSITVKAVGTEFFSYGPFGKITLYHPAKQPSSVALFVSGDGGWDSGVINMAKTLAEKGALVLGIDARTYKKSLAAQKQGCLYPASDFENLSLMIQKKYKFPTYFKPVLVGYSYGAVLVYGILAQAPANTFKGALALGFCPDIDVPRPLCKGTALSIRTIKEGKSYYLEKTAGLTAPFIVLNGVKDLNCLYQPVKEFLSSVARAELVPLQKVGHGFGVDANWLPQFKTAYQKICDAPSFAQLKAEENQALRNQNFVPFPGELPLCMVPASRPDTQLPLVFFVSGDGGWTSFDQSVSEAIASLGMPVIGMDAQKYFWNKKSPETASSEIAQAINYYRNHLQKTRVVLVGFSFGASIVPFVANRLALGKDLEGMVLFSPSSSTDFEVHLADMLSIGTGQNDENVLSEILKAKAISTICVFGSEEDVVFKNKLTDAGIKTALIPGGHHYDENYRGLAETVLKVAE</sequence>
<dbReference type="PIRSF" id="PIRSF029063">
    <property type="entry name" value="IV_sec_VirJ"/>
    <property type="match status" value="1"/>
</dbReference>
<dbReference type="InterPro" id="IPR011225">
    <property type="entry name" value="IV_sec_VirJ"/>
</dbReference>
<evidence type="ECO:0000313" key="3">
    <source>
        <dbReference type="EMBL" id="GGH32394.1"/>
    </source>
</evidence>
<accession>A0ABQ1YPM8</accession>
<keyword evidence="4" id="KW-1185">Reference proteome</keyword>
<feature type="chain" id="PRO_5045787083" description="Bacterial virulence domain-containing protein" evidence="1">
    <location>
        <begin position="21"/>
        <end position="474"/>
    </location>
</feature>
<dbReference type="SUPFAM" id="SSF53474">
    <property type="entry name" value="alpha/beta-Hydrolases"/>
    <property type="match status" value="2"/>
</dbReference>
<dbReference type="RefSeq" id="WP_188931594.1">
    <property type="nucleotide sequence ID" value="NZ_BMIA01000001.1"/>
</dbReference>
<name>A0ABQ1YPM8_9BACT</name>
<reference evidence="4" key="1">
    <citation type="journal article" date="2019" name="Int. J. Syst. Evol. Microbiol.">
        <title>The Global Catalogue of Microorganisms (GCM) 10K type strain sequencing project: providing services to taxonomists for standard genome sequencing and annotation.</title>
        <authorList>
            <consortium name="The Broad Institute Genomics Platform"/>
            <consortium name="The Broad Institute Genome Sequencing Center for Infectious Disease"/>
            <person name="Wu L."/>
            <person name="Ma J."/>
        </authorList>
    </citation>
    <scope>NUCLEOTIDE SEQUENCE [LARGE SCALE GENOMIC DNA]</scope>
    <source>
        <strain evidence="4">CGMCC 1.15288</strain>
    </source>
</reference>
<feature type="domain" description="Bacterial virulence" evidence="2">
    <location>
        <begin position="290"/>
        <end position="471"/>
    </location>
</feature>
<dbReference type="Gene3D" id="3.40.50.1820">
    <property type="entry name" value="alpha/beta hydrolase"/>
    <property type="match status" value="2"/>
</dbReference>
<dbReference type="EMBL" id="BMIA01000001">
    <property type="protein sequence ID" value="GGH32394.1"/>
    <property type="molecule type" value="Genomic_DNA"/>
</dbReference>
<evidence type="ECO:0000313" key="4">
    <source>
        <dbReference type="Proteomes" id="UP000600214"/>
    </source>
</evidence>
<dbReference type="Pfam" id="PF06057">
    <property type="entry name" value="VirJ"/>
    <property type="match status" value="2"/>
</dbReference>
<proteinExistence type="predicted"/>
<protein>
    <recommendedName>
        <fullName evidence="2">Bacterial virulence domain-containing protein</fullName>
    </recommendedName>
</protein>
<organism evidence="3 4">
    <name type="scientific">Dyadobacter endophyticus</name>
    <dbReference type="NCBI Taxonomy" id="1749036"/>
    <lineage>
        <taxon>Bacteria</taxon>
        <taxon>Pseudomonadati</taxon>
        <taxon>Bacteroidota</taxon>
        <taxon>Cytophagia</taxon>
        <taxon>Cytophagales</taxon>
        <taxon>Spirosomataceae</taxon>
        <taxon>Dyadobacter</taxon>
    </lineage>
</organism>
<dbReference type="InterPro" id="IPR029058">
    <property type="entry name" value="AB_hydrolase_fold"/>
</dbReference>
<feature type="signal peptide" evidence="1">
    <location>
        <begin position="1"/>
        <end position="20"/>
    </location>
</feature>
<feature type="domain" description="Bacterial virulence" evidence="2">
    <location>
        <begin position="46"/>
        <end position="140"/>
    </location>
</feature>
<keyword evidence="1" id="KW-0732">Signal</keyword>
<dbReference type="InterPro" id="IPR010333">
    <property type="entry name" value="VirJ"/>
</dbReference>
<dbReference type="Proteomes" id="UP000600214">
    <property type="component" value="Unassembled WGS sequence"/>
</dbReference>
<evidence type="ECO:0000259" key="2">
    <source>
        <dbReference type="Pfam" id="PF06057"/>
    </source>
</evidence>